<evidence type="ECO:0000313" key="11">
    <source>
        <dbReference type="EMBL" id="QDS95341.1"/>
    </source>
</evidence>
<organism evidence="11 12">
    <name type="scientific">Roseimaritima multifibrata</name>
    <dbReference type="NCBI Taxonomy" id="1930274"/>
    <lineage>
        <taxon>Bacteria</taxon>
        <taxon>Pseudomonadati</taxon>
        <taxon>Planctomycetota</taxon>
        <taxon>Planctomycetia</taxon>
        <taxon>Pirellulales</taxon>
        <taxon>Pirellulaceae</taxon>
        <taxon>Roseimaritima</taxon>
    </lineage>
</organism>
<comment type="function">
    <text evidence="1 9">The alpha subunit is responsible for the aldol cleavage of indoleglycerol phosphate to indole and glyceraldehyde 3-phosphate.</text>
</comment>
<dbReference type="PANTHER" id="PTHR43406">
    <property type="entry name" value="TRYPTOPHAN SYNTHASE, ALPHA CHAIN"/>
    <property type="match status" value="1"/>
</dbReference>
<feature type="active site" description="Proton acceptor" evidence="9">
    <location>
        <position position="49"/>
    </location>
</feature>
<evidence type="ECO:0000256" key="4">
    <source>
        <dbReference type="ARBA" id="ARBA00022605"/>
    </source>
</evidence>
<dbReference type="KEGG" id="rml:FF011L_41350"/>
<dbReference type="SUPFAM" id="SSF51366">
    <property type="entry name" value="Ribulose-phoshate binding barrel"/>
    <property type="match status" value="1"/>
</dbReference>
<evidence type="ECO:0000256" key="8">
    <source>
        <dbReference type="ARBA" id="ARBA00049047"/>
    </source>
</evidence>
<protein>
    <recommendedName>
        <fullName evidence="9">Tryptophan synthase alpha chain</fullName>
        <ecNumber evidence="9">4.2.1.20</ecNumber>
    </recommendedName>
</protein>
<comment type="catalytic activity">
    <reaction evidence="8 9">
        <text>(1S,2R)-1-C-(indol-3-yl)glycerol 3-phosphate + L-serine = D-glyceraldehyde 3-phosphate + L-tryptophan + H2O</text>
        <dbReference type="Rhea" id="RHEA:10532"/>
        <dbReference type="ChEBI" id="CHEBI:15377"/>
        <dbReference type="ChEBI" id="CHEBI:33384"/>
        <dbReference type="ChEBI" id="CHEBI:57912"/>
        <dbReference type="ChEBI" id="CHEBI:58866"/>
        <dbReference type="ChEBI" id="CHEBI:59776"/>
        <dbReference type="EC" id="4.2.1.20"/>
    </reaction>
</comment>
<keyword evidence="12" id="KW-1185">Reference proteome</keyword>
<comment type="subunit">
    <text evidence="3 9">Tetramer of two alpha and two beta chains.</text>
</comment>
<dbReference type="EC" id="4.2.1.20" evidence="9"/>
<name>A0A517MKC2_9BACT</name>
<feature type="active site" description="Proton acceptor" evidence="9">
    <location>
        <position position="60"/>
    </location>
</feature>
<dbReference type="InterPro" id="IPR011060">
    <property type="entry name" value="RibuloseP-bd_barrel"/>
</dbReference>
<dbReference type="CDD" id="cd04724">
    <property type="entry name" value="Tryptophan_synthase_alpha"/>
    <property type="match status" value="1"/>
</dbReference>
<dbReference type="EMBL" id="CP036262">
    <property type="protein sequence ID" value="QDS95341.1"/>
    <property type="molecule type" value="Genomic_DNA"/>
</dbReference>
<reference evidence="11 12" key="1">
    <citation type="submission" date="2019-02" db="EMBL/GenBank/DDBJ databases">
        <title>Deep-cultivation of Planctomycetes and their phenomic and genomic characterization uncovers novel biology.</title>
        <authorList>
            <person name="Wiegand S."/>
            <person name="Jogler M."/>
            <person name="Boedeker C."/>
            <person name="Pinto D."/>
            <person name="Vollmers J."/>
            <person name="Rivas-Marin E."/>
            <person name="Kohn T."/>
            <person name="Peeters S.H."/>
            <person name="Heuer A."/>
            <person name="Rast P."/>
            <person name="Oberbeckmann S."/>
            <person name="Bunk B."/>
            <person name="Jeske O."/>
            <person name="Meyerdierks A."/>
            <person name="Storesund J.E."/>
            <person name="Kallscheuer N."/>
            <person name="Luecker S."/>
            <person name="Lage O.M."/>
            <person name="Pohl T."/>
            <person name="Merkel B.J."/>
            <person name="Hornburger P."/>
            <person name="Mueller R.-W."/>
            <person name="Bruemmer F."/>
            <person name="Labrenz M."/>
            <person name="Spormann A.M."/>
            <person name="Op den Camp H."/>
            <person name="Overmann J."/>
            <person name="Amann R."/>
            <person name="Jetten M.S.M."/>
            <person name="Mascher T."/>
            <person name="Medema M.H."/>
            <person name="Devos D.P."/>
            <person name="Kaster A.-K."/>
            <person name="Ovreas L."/>
            <person name="Rohde M."/>
            <person name="Galperin M.Y."/>
            <person name="Jogler C."/>
        </authorList>
    </citation>
    <scope>NUCLEOTIDE SEQUENCE [LARGE SCALE GENOMIC DNA]</scope>
    <source>
        <strain evidence="11 12">FF011L</strain>
    </source>
</reference>
<dbReference type="PANTHER" id="PTHR43406:SF1">
    <property type="entry name" value="TRYPTOPHAN SYNTHASE ALPHA CHAIN, CHLOROPLASTIC"/>
    <property type="match status" value="1"/>
</dbReference>
<keyword evidence="4 9" id="KW-0028">Amino-acid biosynthesis</keyword>
<evidence type="ECO:0000256" key="9">
    <source>
        <dbReference type="HAMAP-Rule" id="MF_00131"/>
    </source>
</evidence>
<dbReference type="AlphaFoldDB" id="A0A517MKC2"/>
<dbReference type="FunFam" id="3.20.20.70:FF:000037">
    <property type="entry name" value="Tryptophan synthase alpha chain"/>
    <property type="match status" value="1"/>
</dbReference>
<dbReference type="NCBIfam" id="TIGR00262">
    <property type="entry name" value="trpA"/>
    <property type="match status" value="1"/>
</dbReference>
<dbReference type="GO" id="GO:0005829">
    <property type="term" value="C:cytosol"/>
    <property type="evidence" value="ECO:0007669"/>
    <property type="project" value="TreeGrafter"/>
</dbReference>
<proteinExistence type="inferred from homology"/>
<evidence type="ECO:0000313" key="12">
    <source>
        <dbReference type="Proteomes" id="UP000320672"/>
    </source>
</evidence>
<evidence type="ECO:0000256" key="2">
    <source>
        <dbReference type="ARBA" id="ARBA00004733"/>
    </source>
</evidence>
<evidence type="ECO:0000256" key="6">
    <source>
        <dbReference type="ARBA" id="ARBA00023141"/>
    </source>
</evidence>
<dbReference type="Pfam" id="PF00290">
    <property type="entry name" value="Trp_syntA"/>
    <property type="match status" value="1"/>
</dbReference>
<comment type="pathway">
    <text evidence="2 9">Amino-acid biosynthesis; L-tryptophan biosynthesis; L-tryptophan from chorismate: step 5/5.</text>
</comment>
<dbReference type="Gene3D" id="3.20.20.70">
    <property type="entry name" value="Aldolase class I"/>
    <property type="match status" value="1"/>
</dbReference>
<gene>
    <name evidence="9 11" type="primary">trpA</name>
    <name evidence="11" type="ORF">FF011L_41350</name>
</gene>
<sequence length="271" mass="29359">MSAIDDLFQQLRAKGEKALMPFITAGDPDIAFTGELIETLADAGAAMCEVGVPYSDPVADGPVIQESYQRALDSKFRLEQLFEMAANLPKQQAPDRPAMPLVTMVSYSIINRIGLETYVQRALAAGYSGAIVPDLLVEESAKLTAICKAHDFSLIQLVTPTTPRDRQIRIAESSTGFLYFVSVTGITGERTELPTDLVENVSWLKEQTDLPICIGFGISGPETAKRLAPVADGLIVGSAFVRRIASVTPENRQQVLTEVGSFARSIIKAMH</sequence>
<keyword evidence="5 9" id="KW-0822">Tryptophan biosynthesis</keyword>
<dbReference type="OrthoDB" id="9804578at2"/>
<evidence type="ECO:0000256" key="3">
    <source>
        <dbReference type="ARBA" id="ARBA00011270"/>
    </source>
</evidence>
<dbReference type="UniPathway" id="UPA00035">
    <property type="reaction ID" value="UER00044"/>
</dbReference>
<dbReference type="InterPro" id="IPR013785">
    <property type="entry name" value="Aldolase_TIM"/>
</dbReference>
<keyword evidence="7 9" id="KW-0456">Lyase</keyword>
<evidence type="ECO:0000256" key="5">
    <source>
        <dbReference type="ARBA" id="ARBA00022822"/>
    </source>
</evidence>
<evidence type="ECO:0000256" key="7">
    <source>
        <dbReference type="ARBA" id="ARBA00023239"/>
    </source>
</evidence>
<evidence type="ECO:0000256" key="1">
    <source>
        <dbReference type="ARBA" id="ARBA00003365"/>
    </source>
</evidence>
<dbReference type="InterPro" id="IPR002028">
    <property type="entry name" value="Trp_synthase_suA"/>
</dbReference>
<dbReference type="RefSeq" id="WP_145353419.1">
    <property type="nucleotide sequence ID" value="NZ_CP036262.1"/>
</dbReference>
<dbReference type="GO" id="GO:0004834">
    <property type="term" value="F:tryptophan synthase activity"/>
    <property type="evidence" value="ECO:0007669"/>
    <property type="project" value="UniProtKB-UniRule"/>
</dbReference>
<keyword evidence="6 9" id="KW-0057">Aromatic amino acid biosynthesis</keyword>
<accession>A0A517MKC2</accession>
<evidence type="ECO:0000256" key="10">
    <source>
        <dbReference type="RuleBase" id="RU003662"/>
    </source>
</evidence>
<comment type="similarity">
    <text evidence="9 10">Belongs to the TrpA family.</text>
</comment>
<dbReference type="Proteomes" id="UP000320672">
    <property type="component" value="Chromosome"/>
</dbReference>
<dbReference type="HAMAP" id="MF_00131">
    <property type="entry name" value="Trp_synth_alpha"/>
    <property type="match status" value="1"/>
</dbReference>